<comment type="caution">
    <text evidence="1">The sequence shown here is derived from an EMBL/GenBank/DDBJ whole genome shotgun (WGS) entry which is preliminary data.</text>
</comment>
<accession>A0ACB0JIS6</accession>
<keyword evidence="2" id="KW-1185">Reference proteome</keyword>
<evidence type="ECO:0000313" key="2">
    <source>
        <dbReference type="Proteomes" id="UP001177021"/>
    </source>
</evidence>
<organism evidence="1 2">
    <name type="scientific">Trifolium pratense</name>
    <name type="common">Red clover</name>
    <dbReference type="NCBI Taxonomy" id="57577"/>
    <lineage>
        <taxon>Eukaryota</taxon>
        <taxon>Viridiplantae</taxon>
        <taxon>Streptophyta</taxon>
        <taxon>Embryophyta</taxon>
        <taxon>Tracheophyta</taxon>
        <taxon>Spermatophyta</taxon>
        <taxon>Magnoliopsida</taxon>
        <taxon>eudicotyledons</taxon>
        <taxon>Gunneridae</taxon>
        <taxon>Pentapetalae</taxon>
        <taxon>rosids</taxon>
        <taxon>fabids</taxon>
        <taxon>Fabales</taxon>
        <taxon>Fabaceae</taxon>
        <taxon>Papilionoideae</taxon>
        <taxon>50 kb inversion clade</taxon>
        <taxon>NPAAA clade</taxon>
        <taxon>Hologalegina</taxon>
        <taxon>IRL clade</taxon>
        <taxon>Trifolieae</taxon>
        <taxon>Trifolium</taxon>
    </lineage>
</organism>
<dbReference type="Proteomes" id="UP001177021">
    <property type="component" value="Unassembled WGS sequence"/>
</dbReference>
<dbReference type="EMBL" id="CASHSV030000034">
    <property type="protein sequence ID" value="CAJ2643888.1"/>
    <property type="molecule type" value="Genomic_DNA"/>
</dbReference>
<reference evidence="1" key="1">
    <citation type="submission" date="2023-10" db="EMBL/GenBank/DDBJ databases">
        <authorList>
            <person name="Rodriguez Cubillos JULIANA M."/>
            <person name="De Vega J."/>
        </authorList>
    </citation>
    <scope>NUCLEOTIDE SEQUENCE</scope>
</reference>
<proteinExistence type="predicted"/>
<evidence type="ECO:0000313" key="1">
    <source>
        <dbReference type="EMBL" id="CAJ2643888.1"/>
    </source>
</evidence>
<protein>
    <submittedName>
        <fullName evidence="1">Uncharacterized protein</fullName>
    </submittedName>
</protein>
<gene>
    <name evidence="1" type="ORF">MILVUS5_LOCUS13035</name>
</gene>
<name>A0ACB0JIS6_TRIPR</name>
<sequence>MAYYNQNPPAVNVNVSAPPPGQPGYPQPGYQGYPPPPPAPQPQVFVTQAPPQTANSGAAETGLMACLAGLCCCCCLEETCCLLCA</sequence>